<dbReference type="CDD" id="cd15831">
    <property type="entry name" value="BTAD"/>
    <property type="match status" value="1"/>
</dbReference>
<proteinExistence type="inferred from homology"/>
<dbReference type="Gene3D" id="1.10.10.10">
    <property type="entry name" value="Winged helix-like DNA-binding domain superfamily/Winged helix DNA-binding domain"/>
    <property type="match status" value="1"/>
</dbReference>
<gene>
    <name evidence="8" type="ORF">Val02_44330</name>
</gene>
<name>A0A8J4DSS9_9ACTN</name>
<dbReference type="EMBL" id="BOPF01000015">
    <property type="protein sequence ID" value="GIJ47547.1"/>
    <property type="molecule type" value="Genomic_DNA"/>
</dbReference>
<reference evidence="8" key="1">
    <citation type="submission" date="2021-01" db="EMBL/GenBank/DDBJ databases">
        <title>Whole genome shotgun sequence of Virgisporangium aliadipatigenens NBRC 105644.</title>
        <authorList>
            <person name="Komaki H."/>
            <person name="Tamura T."/>
        </authorList>
    </citation>
    <scope>NUCLEOTIDE SEQUENCE</scope>
    <source>
        <strain evidence="8">NBRC 105644</strain>
    </source>
</reference>
<feature type="DNA-binding region" description="OmpR/PhoB-type" evidence="5">
    <location>
        <begin position="1"/>
        <end position="93"/>
    </location>
</feature>
<keyword evidence="3 5" id="KW-0238">DNA-binding</keyword>
<dbReference type="SUPFAM" id="SSF48452">
    <property type="entry name" value="TPR-like"/>
    <property type="match status" value="3"/>
</dbReference>
<dbReference type="InterPro" id="IPR001867">
    <property type="entry name" value="OmpR/PhoB-type_DNA-bd"/>
</dbReference>
<evidence type="ECO:0000256" key="1">
    <source>
        <dbReference type="ARBA" id="ARBA00005820"/>
    </source>
</evidence>
<dbReference type="GO" id="GO:0006355">
    <property type="term" value="P:regulation of DNA-templated transcription"/>
    <property type="evidence" value="ECO:0007669"/>
    <property type="project" value="InterPro"/>
</dbReference>
<dbReference type="SMART" id="SM00862">
    <property type="entry name" value="Trans_reg_C"/>
    <property type="match status" value="1"/>
</dbReference>
<dbReference type="PANTHER" id="PTHR35807">
    <property type="entry name" value="TRANSCRIPTIONAL REGULATOR REDD-RELATED"/>
    <property type="match status" value="1"/>
</dbReference>
<dbReference type="PANTHER" id="PTHR35807:SF1">
    <property type="entry name" value="TRANSCRIPTIONAL REGULATOR REDD"/>
    <property type="match status" value="1"/>
</dbReference>
<evidence type="ECO:0000313" key="8">
    <source>
        <dbReference type="EMBL" id="GIJ47547.1"/>
    </source>
</evidence>
<dbReference type="GO" id="GO:0003677">
    <property type="term" value="F:DNA binding"/>
    <property type="evidence" value="ECO:0007669"/>
    <property type="project" value="UniProtKB-UniRule"/>
</dbReference>
<dbReference type="InterPro" id="IPR027417">
    <property type="entry name" value="P-loop_NTPase"/>
</dbReference>
<dbReference type="Gene3D" id="3.40.50.300">
    <property type="entry name" value="P-loop containing nucleotide triphosphate hydrolases"/>
    <property type="match status" value="1"/>
</dbReference>
<evidence type="ECO:0000256" key="3">
    <source>
        <dbReference type="ARBA" id="ARBA00023125"/>
    </source>
</evidence>
<dbReference type="InterPro" id="IPR051677">
    <property type="entry name" value="AfsR-DnrI-RedD_regulator"/>
</dbReference>
<dbReference type="Pfam" id="PF13424">
    <property type="entry name" value="TPR_12"/>
    <property type="match status" value="1"/>
</dbReference>
<dbReference type="SMART" id="SM00028">
    <property type="entry name" value="TPR"/>
    <property type="match status" value="7"/>
</dbReference>
<dbReference type="Gene3D" id="1.25.40.10">
    <property type="entry name" value="Tetratricopeptide repeat domain"/>
    <property type="match status" value="3"/>
</dbReference>
<comment type="similarity">
    <text evidence="1">Belongs to the AfsR/DnrI/RedD regulatory family.</text>
</comment>
<dbReference type="InterPro" id="IPR016032">
    <property type="entry name" value="Sig_transdc_resp-reg_C-effctor"/>
</dbReference>
<dbReference type="InterPro" id="IPR036388">
    <property type="entry name" value="WH-like_DNA-bd_sf"/>
</dbReference>
<feature type="domain" description="OmpR/PhoB-type" evidence="7">
    <location>
        <begin position="1"/>
        <end position="93"/>
    </location>
</feature>
<dbReference type="GO" id="GO:0043531">
    <property type="term" value="F:ADP binding"/>
    <property type="evidence" value="ECO:0007669"/>
    <property type="project" value="InterPro"/>
</dbReference>
<evidence type="ECO:0000259" key="7">
    <source>
        <dbReference type="PROSITE" id="PS51755"/>
    </source>
</evidence>
<organism evidence="8 9">
    <name type="scientific">Virgisporangium aliadipatigenens</name>
    <dbReference type="NCBI Taxonomy" id="741659"/>
    <lineage>
        <taxon>Bacteria</taxon>
        <taxon>Bacillati</taxon>
        <taxon>Actinomycetota</taxon>
        <taxon>Actinomycetes</taxon>
        <taxon>Micromonosporales</taxon>
        <taxon>Micromonosporaceae</taxon>
        <taxon>Virgisporangium</taxon>
    </lineage>
</organism>
<dbReference type="PRINTS" id="PR00364">
    <property type="entry name" value="DISEASERSIST"/>
</dbReference>
<keyword evidence="4" id="KW-0804">Transcription</keyword>
<keyword evidence="9" id="KW-1185">Reference proteome</keyword>
<dbReference type="InterPro" id="IPR011990">
    <property type="entry name" value="TPR-like_helical_dom_sf"/>
</dbReference>
<accession>A0A8J4DSS9</accession>
<sequence length="1052" mass="112774">MPIRIRALGRLELAGHEGDQVPLGPPKQRLLLGVLVCRPGELHTVAELTEALWGDAPPASARNNLRSYIHGLRQALGVAAVEGNGRPGYRLALDPAEIDIGRFDGLARDGEAALHGGDLRAAREAFRAALSLWRDRPFADLDDDCPPLVREASRLEERRLVVIEQRIDADLADHRAADLVAELTGLVTRHPYRERFVAQLMLALYRAGRQAEALAAYRRAQVVLDEELGIEPGGALRELHHQILTRDPQLDPPAAHAAAQPAVRPAAPAELPPSSGRFTGRAPELARLDQVATAAARRETTAVIAIVGAAGVGKSALAVEWGRRALARFPDGQLFVHLRGFDHRPALRGYEAVTRCLRSLGVAADAVPDGLEEASALYRSLLADRRVLVVLDDAASAEQVRPLLPGSPGSVVLVTSRFRLPGLVASDGARQLILEPMSDGEAVSLIAAVLDDERIAAEPEAAAELVATCGFLPLALRIAAANLAEFPERPIARHVAELRAATLDGLEVEGDPSLAVRAAFDLSYEALTEPERRTFRLVGLVPGPDFGPDAVAALTGLSSAVAGRQLHRLAGAHLLQRRGDERYGFHDLVGEYARERAFAEDDADAAVSRLFDHYLERADAAATALHRHVLRLPEEARPTFDTVLDGATAWAWMTTELPNVVAACEQAAVQGPFAVAWLLADALRGHLTRVRDVVALDSVAAAATHAAAAAGDPLARASAALCAASRAQFTGSYPEALLRFDELLALSRVAGWRRAEATALSNLAVVQAEMGDNRKAIESHRAALEVHRAIGWTDGEAITLTNLGFGLLRVGRPAESVDVFGQALRLSRAVGSSDEEIEVLGYLGHLRVGLGQHELAREHLAESRRIGHLRGRVHVEADVHIEMSALAVETGDPAAARDHAMAALALLGPANDPWLVYNAHRAAAAAHAAAGDHRLALEHVRAAHLQTERVYGSFVRIQTALELALAEFRVDNSAAARAEPVVRTALDDARRTEHRILEADAHLALAEILLGRDDPAEAAEQFAAAVAIYTETGWRLGRATVERLAAEIPTRA</sequence>
<evidence type="ECO:0000256" key="2">
    <source>
        <dbReference type="ARBA" id="ARBA00023015"/>
    </source>
</evidence>
<keyword evidence="2" id="KW-0805">Transcription regulation</keyword>
<dbReference type="Pfam" id="PF00486">
    <property type="entry name" value="Trans_reg_C"/>
    <property type="match status" value="1"/>
</dbReference>
<dbReference type="Pfam" id="PF03704">
    <property type="entry name" value="BTAD"/>
    <property type="match status" value="1"/>
</dbReference>
<dbReference type="Proteomes" id="UP000619260">
    <property type="component" value="Unassembled WGS sequence"/>
</dbReference>
<feature type="compositionally biased region" description="Low complexity" evidence="6">
    <location>
        <begin position="252"/>
        <end position="269"/>
    </location>
</feature>
<evidence type="ECO:0000256" key="6">
    <source>
        <dbReference type="SAM" id="MobiDB-lite"/>
    </source>
</evidence>
<dbReference type="InterPro" id="IPR005158">
    <property type="entry name" value="BTAD"/>
</dbReference>
<dbReference type="PROSITE" id="PS51755">
    <property type="entry name" value="OMPR_PHOB"/>
    <property type="match status" value="1"/>
</dbReference>
<evidence type="ECO:0000256" key="5">
    <source>
        <dbReference type="PROSITE-ProRule" id="PRU01091"/>
    </source>
</evidence>
<dbReference type="GO" id="GO:0000160">
    <property type="term" value="P:phosphorelay signal transduction system"/>
    <property type="evidence" value="ECO:0007669"/>
    <property type="project" value="InterPro"/>
</dbReference>
<feature type="region of interest" description="Disordered" evidence="6">
    <location>
        <begin position="249"/>
        <end position="276"/>
    </location>
</feature>
<dbReference type="RefSeq" id="WP_203901046.1">
    <property type="nucleotide sequence ID" value="NZ_BOPF01000015.1"/>
</dbReference>
<dbReference type="AlphaFoldDB" id="A0A8J4DSS9"/>
<dbReference type="SUPFAM" id="SSF52540">
    <property type="entry name" value="P-loop containing nucleoside triphosphate hydrolases"/>
    <property type="match status" value="1"/>
</dbReference>
<dbReference type="SUPFAM" id="SSF46894">
    <property type="entry name" value="C-terminal effector domain of the bipartite response regulators"/>
    <property type="match status" value="1"/>
</dbReference>
<dbReference type="SMART" id="SM01043">
    <property type="entry name" value="BTAD"/>
    <property type="match status" value="1"/>
</dbReference>
<evidence type="ECO:0000313" key="9">
    <source>
        <dbReference type="Proteomes" id="UP000619260"/>
    </source>
</evidence>
<comment type="caution">
    <text evidence="8">The sequence shown here is derived from an EMBL/GenBank/DDBJ whole genome shotgun (WGS) entry which is preliminary data.</text>
</comment>
<dbReference type="InterPro" id="IPR019734">
    <property type="entry name" value="TPR_rpt"/>
</dbReference>
<protein>
    <submittedName>
        <fullName evidence="8">SARP family transcriptional regulator</fullName>
    </submittedName>
</protein>
<evidence type="ECO:0000256" key="4">
    <source>
        <dbReference type="ARBA" id="ARBA00023163"/>
    </source>
</evidence>